<evidence type="ECO:0000313" key="2">
    <source>
        <dbReference type="RefSeq" id="XP_012943670.1"/>
    </source>
</evidence>
<name>A0ABM1A9Z7_APLCA</name>
<proteinExistence type="predicted"/>
<keyword evidence="1" id="KW-1185">Reference proteome</keyword>
<sequence>MDHLHCGRSESDEQDSRSFRVHVCWSGGQTRKMLLVLLLVLLMSDSVLGIRSLLPFVGEERRVGLQDRPGCYMDGQHYRFGARWSPLFEPQGVMVCIKCECLQVSRG</sequence>
<protein>
    <submittedName>
        <fullName evidence="2 3">Uncharacterized protein LOC106013183</fullName>
    </submittedName>
</protein>
<reference evidence="2 3" key="1">
    <citation type="submission" date="2025-05" db="UniProtKB">
        <authorList>
            <consortium name="RefSeq"/>
        </authorList>
    </citation>
    <scope>IDENTIFICATION</scope>
</reference>
<accession>A0ABM1A9Z7</accession>
<evidence type="ECO:0000313" key="3">
    <source>
        <dbReference type="RefSeq" id="XP_012943672.1"/>
    </source>
</evidence>
<dbReference type="Proteomes" id="UP000694888">
    <property type="component" value="Unplaced"/>
</dbReference>
<dbReference type="RefSeq" id="XP_012943670.1">
    <property type="nucleotide sequence ID" value="XM_013088216.2"/>
</dbReference>
<dbReference type="GeneID" id="106013183"/>
<dbReference type="SUPFAM" id="SSF57603">
    <property type="entry name" value="FnI-like domain"/>
    <property type="match status" value="1"/>
</dbReference>
<gene>
    <name evidence="2 3" type="primary">LOC106013183</name>
</gene>
<dbReference type="RefSeq" id="XP_012943672.1">
    <property type="nucleotide sequence ID" value="XM_013088218.2"/>
</dbReference>
<evidence type="ECO:0000313" key="1">
    <source>
        <dbReference type="Proteomes" id="UP000694888"/>
    </source>
</evidence>
<organism evidence="1 3">
    <name type="scientific">Aplysia californica</name>
    <name type="common">California sea hare</name>
    <dbReference type="NCBI Taxonomy" id="6500"/>
    <lineage>
        <taxon>Eukaryota</taxon>
        <taxon>Metazoa</taxon>
        <taxon>Spiralia</taxon>
        <taxon>Lophotrochozoa</taxon>
        <taxon>Mollusca</taxon>
        <taxon>Gastropoda</taxon>
        <taxon>Heterobranchia</taxon>
        <taxon>Euthyneura</taxon>
        <taxon>Tectipleura</taxon>
        <taxon>Aplysiida</taxon>
        <taxon>Aplysioidea</taxon>
        <taxon>Aplysiidae</taxon>
        <taxon>Aplysia</taxon>
    </lineage>
</organism>